<dbReference type="InterPro" id="IPR036249">
    <property type="entry name" value="Thioredoxin-like_sf"/>
</dbReference>
<dbReference type="PANTHER" id="PTHR10438:SF394">
    <property type="entry name" value="THIOREDOXIN-LIKE PROTEIN CXXS2-RELATED"/>
    <property type="match status" value="1"/>
</dbReference>
<dbReference type="AlphaFoldDB" id="A0A8J6D3J1"/>
<dbReference type="SUPFAM" id="SSF52833">
    <property type="entry name" value="Thioredoxin-like"/>
    <property type="match status" value="1"/>
</dbReference>
<dbReference type="Proteomes" id="UP000701853">
    <property type="component" value="Chromosome 6"/>
</dbReference>
<name>A0A8J6D3J1_9ROSI</name>
<dbReference type="Gene3D" id="3.40.30.10">
    <property type="entry name" value="Glutaredoxin"/>
    <property type="match status" value="1"/>
</dbReference>
<accession>A0A8J6D3J1</accession>
<evidence type="ECO:0000313" key="2">
    <source>
        <dbReference type="EMBL" id="KAG8489908.1"/>
    </source>
</evidence>
<dbReference type="PROSITE" id="PS51352">
    <property type="entry name" value="THIOREDOXIN_2"/>
    <property type="match status" value="1"/>
</dbReference>
<evidence type="ECO:0000313" key="3">
    <source>
        <dbReference type="Proteomes" id="UP000701853"/>
    </source>
</evidence>
<dbReference type="PANTHER" id="PTHR10438">
    <property type="entry name" value="THIOREDOXIN"/>
    <property type="match status" value="1"/>
</dbReference>
<comment type="caution">
    <text evidence="2">The sequence shown here is derived from an EMBL/GenBank/DDBJ whole genome shotgun (WGS) entry which is preliminary data.</text>
</comment>
<dbReference type="InterPro" id="IPR013766">
    <property type="entry name" value="Thioredoxin_domain"/>
</dbReference>
<proteinExistence type="predicted"/>
<gene>
    <name evidence="2" type="ORF">CXB51_016108</name>
</gene>
<protein>
    <recommendedName>
        <fullName evidence="1">Thioredoxin domain-containing protein</fullName>
    </recommendedName>
</protein>
<evidence type="ECO:0000259" key="1">
    <source>
        <dbReference type="PROSITE" id="PS51352"/>
    </source>
</evidence>
<keyword evidence="3" id="KW-1185">Reference proteome</keyword>
<dbReference type="Pfam" id="PF00085">
    <property type="entry name" value="Thioredoxin"/>
    <property type="match status" value="1"/>
</dbReference>
<dbReference type="CDD" id="cd02947">
    <property type="entry name" value="TRX_family"/>
    <property type="match status" value="1"/>
</dbReference>
<feature type="domain" description="Thioredoxin" evidence="1">
    <location>
        <begin position="54"/>
        <end position="180"/>
    </location>
</feature>
<dbReference type="OrthoDB" id="2121326at2759"/>
<organism evidence="2 3">
    <name type="scientific">Gossypium anomalum</name>
    <dbReference type="NCBI Taxonomy" id="47600"/>
    <lineage>
        <taxon>Eukaryota</taxon>
        <taxon>Viridiplantae</taxon>
        <taxon>Streptophyta</taxon>
        <taxon>Embryophyta</taxon>
        <taxon>Tracheophyta</taxon>
        <taxon>Spermatophyta</taxon>
        <taxon>Magnoliopsida</taxon>
        <taxon>eudicotyledons</taxon>
        <taxon>Gunneridae</taxon>
        <taxon>Pentapetalae</taxon>
        <taxon>rosids</taxon>
        <taxon>malvids</taxon>
        <taxon>Malvales</taxon>
        <taxon>Malvaceae</taxon>
        <taxon>Malvoideae</taxon>
        <taxon>Gossypium</taxon>
    </lineage>
</organism>
<dbReference type="EMBL" id="JAHUZN010000006">
    <property type="protein sequence ID" value="KAG8489908.1"/>
    <property type="molecule type" value="Genomic_DNA"/>
</dbReference>
<dbReference type="InterPro" id="IPR050620">
    <property type="entry name" value="Thioredoxin_H-type-like"/>
</dbReference>
<reference evidence="2 3" key="1">
    <citation type="journal article" date="2021" name="bioRxiv">
        <title>The Gossypium anomalum genome as a resource for cotton improvement and evolutionary analysis of hybrid incompatibility.</title>
        <authorList>
            <person name="Grover C.E."/>
            <person name="Yuan D."/>
            <person name="Arick M.A."/>
            <person name="Miller E.R."/>
            <person name="Hu G."/>
            <person name="Peterson D.G."/>
            <person name="Wendel J.F."/>
            <person name="Udall J.A."/>
        </authorList>
    </citation>
    <scope>NUCLEOTIDE SEQUENCE [LARGE SCALE GENOMIC DNA]</scope>
    <source>
        <strain evidence="2">JFW-Udall</strain>
        <tissue evidence="2">Leaf</tissue>
    </source>
</reference>
<sequence length="184" mass="20886">MGHCWSKAAATSEKLLNMKCPLKKSCMYVEQSRVPKQQRSHRVHPATFLRIFKCLYRDSKDEEELYSELTSKNVHIITTIQSWEEKLTEATRDGKILVANFSTPWSGPCRSIAPTYGELADKYPSLMFLTVDVDTLAEFSTSWEISATPTFFFIKEGRQVDKFVGADKVQLPKKIAAVANATRV</sequence>